<evidence type="ECO:0008006" key="3">
    <source>
        <dbReference type="Google" id="ProtNLM"/>
    </source>
</evidence>
<evidence type="ECO:0000313" key="2">
    <source>
        <dbReference type="Proteomes" id="UP000620550"/>
    </source>
</evidence>
<reference evidence="2" key="1">
    <citation type="journal article" date="2019" name="Int. J. Syst. Evol. Microbiol.">
        <title>The Global Catalogue of Microorganisms (GCM) 10K type strain sequencing project: providing services to taxonomists for standard genome sequencing and annotation.</title>
        <authorList>
            <consortium name="The Broad Institute Genomics Platform"/>
            <consortium name="The Broad Institute Genome Sequencing Center for Infectious Disease"/>
            <person name="Wu L."/>
            <person name="Ma J."/>
        </authorList>
    </citation>
    <scope>NUCLEOTIDE SEQUENCE [LARGE SCALE GENOMIC DNA]</scope>
    <source>
        <strain evidence="2">CGMCC 1.12966</strain>
    </source>
</reference>
<comment type="caution">
    <text evidence="1">The sequence shown here is derived from an EMBL/GenBank/DDBJ whole genome shotgun (WGS) entry which is preliminary data.</text>
</comment>
<dbReference type="RefSeq" id="WP_189624581.1">
    <property type="nucleotide sequence ID" value="NZ_BNAF01000001.1"/>
</dbReference>
<keyword evidence="2" id="KW-1185">Reference proteome</keyword>
<organism evidence="1 2">
    <name type="scientific">Sphingobacterium griseoflavum</name>
    <dbReference type="NCBI Taxonomy" id="1474952"/>
    <lineage>
        <taxon>Bacteria</taxon>
        <taxon>Pseudomonadati</taxon>
        <taxon>Bacteroidota</taxon>
        <taxon>Sphingobacteriia</taxon>
        <taxon>Sphingobacteriales</taxon>
        <taxon>Sphingobacteriaceae</taxon>
        <taxon>Sphingobacterium</taxon>
    </lineage>
</organism>
<accession>A0ABQ3HUC3</accession>
<name>A0ABQ3HUC3_9SPHI</name>
<proteinExistence type="predicted"/>
<evidence type="ECO:0000313" key="1">
    <source>
        <dbReference type="EMBL" id="GHE23067.1"/>
    </source>
</evidence>
<protein>
    <recommendedName>
        <fullName evidence="3">Outer membrane protein beta-barrel domain-containing protein</fullName>
    </recommendedName>
</protein>
<sequence length="257" mass="29068">MKNVKKYYPLVLSIIASLLTAGLSFAQKKLNWYVTAGAGATAMRGFNSSFSDLQYDVRTEDASIWYGLNSKPDYLLHTGIGVSGTFQESGLLGWDVGLNIRSAGFRLTPELVEQTGELPNIYSEMLPEFGKTRRFRYWALHMPISINYLPFQYVGFTAGADLYYQFSPNITDDQPPYYGRLGQAMGLAFYTPEYQHPFQAGAHVGVFVPINEKCRLDLDFFTDITPRLEISRVGSSSVSDSKFREMGIRLNTRYYLK</sequence>
<dbReference type="Proteomes" id="UP000620550">
    <property type="component" value="Unassembled WGS sequence"/>
</dbReference>
<dbReference type="EMBL" id="BNAF01000001">
    <property type="protein sequence ID" value="GHE23067.1"/>
    <property type="molecule type" value="Genomic_DNA"/>
</dbReference>
<gene>
    <name evidence="1" type="ORF">GCM10017764_00350</name>
</gene>